<dbReference type="Proteomes" id="UP000033862">
    <property type="component" value="Unassembled WGS sequence"/>
</dbReference>
<dbReference type="AlphaFoldDB" id="A0A0G0LIF8"/>
<comment type="caution">
    <text evidence="1">The sequence shown here is derived from an EMBL/GenBank/DDBJ whole genome shotgun (WGS) entry which is preliminary data.</text>
</comment>
<gene>
    <name evidence="1" type="ORF">UT15_C0003G0032</name>
</gene>
<proteinExistence type="predicted"/>
<sequence length="131" mass="14477">MNALQKALLEVGLANQDQLPSETFERRPWGSWLPNDISATVRLYLPDRSLIPEGAEELVTDRLENMCVRVGPGMDVLQVTSVVAAFPDPRCWIEVVCNSSLTAGSVMELLRLEDFPAALQVQRITTPGIRA</sequence>
<name>A0A0G0LIF8_9BACT</name>
<evidence type="ECO:0000313" key="1">
    <source>
        <dbReference type="EMBL" id="KKQ90857.1"/>
    </source>
</evidence>
<organism evidence="1 2">
    <name type="scientific">Berkelbacteria bacterium GW2011_GWA1_39_10</name>
    <dbReference type="NCBI Taxonomy" id="1618332"/>
    <lineage>
        <taxon>Bacteria</taxon>
        <taxon>Candidatus Berkelbacteria</taxon>
    </lineage>
</organism>
<dbReference type="EMBL" id="LBVS01000003">
    <property type="protein sequence ID" value="KKQ90857.1"/>
    <property type="molecule type" value="Genomic_DNA"/>
</dbReference>
<protein>
    <submittedName>
        <fullName evidence="1">Uncharacterized protein</fullName>
    </submittedName>
</protein>
<accession>A0A0G0LIF8</accession>
<reference evidence="1 2" key="1">
    <citation type="journal article" date="2015" name="Nature">
        <title>rRNA introns, odd ribosomes, and small enigmatic genomes across a large radiation of phyla.</title>
        <authorList>
            <person name="Brown C.T."/>
            <person name="Hug L.A."/>
            <person name="Thomas B.C."/>
            <person name="Sharon I."/>
            <person name="Castelle C.J."/>
            <person name="Singh A."/>
            <person name="Wilkins M.J."/>
            <person name="Williams K.H."/>
            <person name="Banfield J.F."/>
        </authorList>
    </citation>
    <scope>NUCLEOTIDE SEQUENCE [LARGE SCALE GENOMIC DNA]</scope>
</reference>
<evidence type="ECO:0000313" key="2">
    <source>
        <dbReference type="Proteomes" id="UP000033862"/>
    </source>
</evidence>